<gene>
    <name evidence="1" type="ORF">F5144DRAFT_154778</name>
</gene>
<reference evidence="1 2" key="1">
    <citation type="journal article" date="2021" name="Nat. Commun.">
        <title>Genetic determinants of endophytism in the Arabidopsis root mycobiome.</title>
        <authorList>
            <person name="Mesny F."/>
            <person name="Miyauchi S."/>
            <person name="Thiergart T."/>
            <person name="Pickel B."/>
            <person name="Atanasova L."/>
            <person name="Karlsson M."/>
            <person name="Huettel B."/>
            <person name="Barry K.W."/>
            <person name="Haridas S."/>
            <person name="Chen C."/>
            <person name="Bauer D."/>
            <person name="Andreopoulos W."/>
            <person name="Pangilinan J."/>
            <person name="LaButti K."/>
            <person name="Riley R."/>
            <person name="Lipzen A."/>
            <person name="Clum A."/>
            <person name="Drula E."/>
            <person name="Henrissat B."/>
            <person name="Kohler A."/>
            <person name="Grigoriev I.V."/>
            <person name="Martin F.M."/>
            <person name="Hacquard S."/>
        </authorList>
    </citation>
    <scope>NUCLEOTIDE SEQUENCE [LARGE SCALE GENOMIC DNA]</scope>
    <source>
        <strain evidence="1 2">MPI-SDFR-AT-0079</strain>
    </source>
</reference>
<organism evidence="1 2">
    <name type="scientific">Chaetomium tenue</name>
    <dbReference type="NCBI Taxonomy" id="1854479"/>
    <lineage>
        <taxon>Eukaryota</taxon>
        <taxon>Fungi</taxon>
        <taxon>Dikarya</taxon>
        <taxon>Ascomycota</taxon>
        <taxon>Pezizomycotina</taxon>
        <taxon>Sordariomycetes</taxon>
        <taxon>Sordariomycetidae</taxon>
        <taxon>Sordariales</taxon>
        <taxon>Chaetomiaceae</taxon>
        <taxon>Chaetomium</taxon>
    </lineage>
</organism>
<accession>A0ACB7P9B1</accession>
<sequence length="307" mass="32817">MAPLIWLITGATSGLGEALVSRALAAGDRVVATGRRAEERLAHLISDNVAVVDLDVSASREHIEAQVKKAWESFGRIDILVNNAGVSAPKAIEEASDEFMQHIFDVNVFGPIRVTQAMLPYFRSQGCGSVAFIGAGVAWAPISFLAHYSASKAALGRFAEGLRKELRGQGIHCTVFEPGGFASQLGHPRGESDDEGFGRYQPTVRDYAGLFADTMEVFANEVAPNIPGDVVNLAGVVVDLVRSSEGMAGQLPVRVVLGSDSLALVRQKCKEQLELADGFEHVSRRTDRGDANALCYDGMLGLTTMLS</sequence>
<evidence type="ECO:0000313" key="2">
    <source>
        <dbReference type="Proteomes" id="UP000724584"/>
    </source>
</evidence>
<protein>
    <submittedName>
        <fullName evidence="1">Uncharacterized protein</fullName>
    </submittedName>
</protein>
<dbReference type="EMBL" id="JAGIZQ010000003">
    <property type="protein sequence ID" value="KAH6635761.1"/>
    <property type="molecule type" value="Genomic_DNA"/>
</dbReference>
<evidence type="ECO:0000313" key="1">
    <source>
        <dbReference type="EMBL" id="KAH6635761.1"/>
    </source>
</evidence>
<dbReference type="Proteomes" id="UP000724584">
    <property type="component" value="Unassembled WGS sequence"/>
</dbReference>
<name>A0ACB7P9B1_9PEZI</name>
<keyword evidence="2" id="KW-1185">Reference proteome</keyword>
<comment type="caution">
    <text evidence="1">The sequence shown here is derived from an EMBL/GenBank/DDBJ whole genome shotgun (WGS) entry which is preliminary data.</text>
</comment>
<proteinExistence type="predicted"/>